<gene>
    <name evidence="1" type="ORF">MLD38_039733</name>
</gene>
<dbReference type="EMBL" id="CM042891">
    <property type="protein sequence ID" value="KAI4304184.1"/>
    <property type="molecule type" value="Genomic_DNA"/>
</dbReference>
<keyword evidence="2" id="KW-1185">Reference proteome</keyword>
<evidence type="ECO:0000313" key="2">
    <source>
        <dbReference type="Proteomes" id="UP001057402"/>
    </source>
</evidence>
<evidence type="ECO:0000313" key="1">
    <source>
        <dbReference type="EMBL" id="KAI4304184.1"/>
    </source>
</evidence>
<comment type="caution">
    <text evidence="1">The sequence shown here is derived from an EMBL/GenBank/DDBJ whole genome shotgun (WGS) entry which is preliminary data.</text>
</comment>
<accession>A0ACB9L4D2</accession>
<organism evidence="1 2">
    <name type="scientific">Melastoma candidum</name>
    <dbReference type="NCBI Taxonomy" id="119954"/>
    <lineage>
        <taxon>Eukaryota</taxon>
        <taxon>Viridiplantae</taxon>
        <taxon>Streptophyta</taxon>
        <taxon>Embryophyta</taxon>
        <taxon>Tracheophyta</taxon>
        <taxon>Spermatophyta</taxon>
        <taxon>Magnoliopsida</taxon>
        <taxon>eudicotyledons</taxon>
        <taxon>Gunneridae</taxon>
        <taxon>Pentapetalae</taxon>
        <taxon>rosids</taxon>
        <taxon>malvids</taxon>
        <taxon>Myrtales</taxon>
        <taxon>Melastomataceae</taxon>
        <taxon>Melastomatoideae</taxon>
        <taxon>Melastomateae</taxon>
        <taxon>Melastoma</taxon>
    </lineage>
</organism>
<reference evidence="2" key="1">
    <citation type="journal article" date="2023" name="Front. Plant Sci.">
        <title>Chromosomal-level genome assembly of Melastoma candidum provides insights into trichome evolution.</title>
        <authorList>
            <person name="Zhong Y."/>
            <person name="Wu W."/>
            <person name="Sun C."/>
            <person name="Zou P."/>
            <person name="Liu Y."/>
            <person name="Dai S."/>
            <person name="Zhou R."/>
        </authorList>
    </citation>
    <scope>NUCLEOTIDE SEQUENCE [LARGE SCALE GENOMIC DNA]</scope>
</reference>
<sequence>MAKLDVLVLTLCVVAIAAVSLPSSLAFQSDKLLVEDEEFGLEGIPSGSRSEVPQPSPPTTATTRRGYSDSDSDSDSKVQFPLEHAFGDSDFTPAGSFSARIKTWSRSPQKLIMPRFSRNGFTAEEKAKFQKLIEEDDFYKIRVPSNILSPPGREFVVSSVKARCLLRDNLEEYFSIHADGLNILAVDYGSPKTCPYPRQAKLPGKWTFTSHAVFKSAKLAERRPIFAEESLIGDNGEAEVVKPPERSFWAKYWMYLIPLGLIVMNAMTQAMNMAEDGTGGQGQQGAVRGPAPAATRRR</sequence>
<dbReference type="Proteomes" id="UP001057402">
    <property type="component" value="Chromosome 12"/>
</dbReference>
<protein>
    <submittedName>
        <fullName evidence="1">Uncharacterized protein</fullName>
    </submittedName>
</protein>
<name>A0ACB9L4D2_9MYRT</name>
<proteinExistence type="predicted"/>